<comment type="subcellular location">
    <subcellularLocation>
        <location evidence="1 13">Cytoplasm</location>
    </subcellularLocation>
</comment>
<evidence type="ECO:0000256" key="1">
    <source>
        <dbReference type="ARBA" id="ARBA00004496"/>
    </source>
</evidence>
<keyword evidence="10 13" id="KW-0067">ATP-binding</keyword>
<accession>N0BBA0</accession>
<evidence type="ECO:0000256" key="10">
    <source>
        <dbReference type="ARBA" id="ARBA00022840"/>
    </source>
</evidence>
<dbReference type="AlphaFoldDB" id="N0BBA0"/>
<evidence type="ECO:0000256" key="5">
    <source>
        <dbReference type="ARBA" id="ARBA00022490"/>
    </source>
</evidence>
<dbReference type="Gene3D" id="3.40.50.11030">
    <property type="entry name" value="Threonylcarbamoyl-AMP synthase, C-terminal domain"/>
    <property type="match status" value="1"/>
</dbReference>
<feature type="binding site" evidence="14">
    <location>
        <position position="115"/>
    </location>
    <ligand>
        <name>ATP</name>
        <dbReference type="ChEBI" id="CHEBI:30616"/>
    </ligand>
</feature>
<keyword evidence="5 13" id="KW-0963">Cytoplasm</keyword>
<dbReference type="HOGENOM" id="CLU_031397_0_2_5"/>
<dbReference type="PANTHER" id="PTHR17490">
    <property type="entry name" value="SUA5"/>
    <property type="match status" value="1"/>
</dbReference>
<proteinExistence type="inferred from homology"/>
<evidence type="ECO:0000256" key="11">
    <source>
        <dbReference type="ARBA" id="ARBA00029774"/>
    </source>
</evidence>
<feature type="binding site" evidence="14">
    <location>
        <position position="149"/>
    </location>
    <ligand>
        <name>ATP</name>
        <dbReference type="ChEBI" id="CHEBI:30616"/>
    </ligand>
</feature>
<dbReference type="GO" id="GO:0005737">
    <property type="term" value="C:cytoplasm"/>
    <property type="evidence" value="ECO:0007669"/>
    <property type="project" value="UniProtKB-SubCell"/>
</dbReference>
<feature type="domain" description="YrdC-like" evidence="15">
    <location>
        <begin position="10"/>
        <end position="197"/>
    </location>
</feature>
<evidence type="ECO:0000256" key="14">
    <source>
        <dbReference type="PIRSR" id="PIRSR004930-1"/>
    </source>
</evidence>
<dbReference type="SUPFAM" id="SSF55821">
    <property type="entry name" value="YrdC/RibB"/>
    <property type="match status" value="1"/>
</dbReference>
<dbReference type="GO" id="GO:0061710">
    <property type="term" value="F:L-threonylcarbamoyladenylate synthase"/>
    <property type="evidence" value="ECO:0007669"/>
    <property type="project" value="UniProtKB-EC"/>
</dbReference>
<feature type="binding site" evidence="14">
    <location>
        <position position="55"/>
    </location>
    <ligand>
        <name>ATP</name>
        <dbReference type="ChEBI" id="CHEBI:30616"/>
    </ligand>
</feature>
<feature type="binding site" evidence="14">
    <location>
        <position position="64"/>
    </location>
    <ligand>
        <name>L-threonine</name>
        <dbReference type="ChEBI" id="CHEBI:57926"/>
    </ligand>
</feature>
<dbReference type="Proteomes" id="UP000005952">
    <property type="component" value="Chromosome"/>
</dbReference>
<dbReference type="GO" id="GO:0006450">
    <property type="term" value="P:regulation of translational fidelity"/>
    <property type="evidence" value="ECO:0007669"/>
    <property type="project" value="TreeGrafter"/>
</dbReference>
<keyword evidence="17" id="KW-1185">Reference proteome</keyword>
<feature type="binding site" evidence="14">
    <location>
        <position position="32"/>
    </location>
    <ligand>
        <name>L-threonine</name>
        <dbReference type="ChEBI" id="CHEBI:57926"/>
    </ligand>
</feature>
<gene>
    <name evidence="16" type="ORF">HYPDE_28603</name>
</gene>
<keyword evidence="7 13" id="KW-0819">tRNA processing</keyword>
<keyword evidence="9 13" id="KW-0547">Nucleotide-binding</keyword>
<dbReference type="GO" id="GO:0005524">
    <property type="term" value="F:ATP binding"/>
    <property type="evidence" value="ECO:0007669"/>
    <property type="project" value="UniProtKB-UniRule"/>
</dbReference>
<feature type="binding site" evidence="14">
    <location>
        <position position="230"/>
    </location>
    <ligand>
        <name>ATP</name>
        <dbReference type="ChEBI" id="CHEBI:30616"/>
    </ligand>
</feature>
<dbReference type="NCBIfam" id="TIGR00057">
    <property type="entry name" value="L-threonylcarbamoyladenylate synthase"/>
    <property type="match status" value="1"/>
</dbReference>
<evidence type="ECO:0000256" key="9">
    <source>
        <dbReference type="ARBA" id="ARBA00022741"/>
    </source>
</evidence>
<protein>
    <recommendedName>
        <fullName evidence="4 13">Threonylcarbamoyl-AMP synthase</fullName>
        <shortName evidence="13">TC-AMP synthase</shortName>
        <ecNumber evidence="3 13">2.7.7.87</ecNumber>
    </recommendedName>
    <alternativeName>
        <fullName evidence="11 13">L-threonylcarbamoyladenylate synthase</fullName>
    </alternativeName>
</protein>
<dbReference type="InterPro" id="IPR006070">
    <property type="entry name" value="Sua5-like_dom"/>
</dbReference>
<dbReference type="GO" id="GO:0008033">
    <property type="term" value="P:tRNA processing"/>
    <property type="evidence" value="ECO:0007669"/>
    <property type="project" value="UniProtKB-KW"/>
</dbReference>
<evidence type="ECO:0000256" key="6">
    <source>
        <dbReference type="ARBA" id="ARBA00022679"/>
    </source>
</evidence>
<evidence type="ECO:0000256" key="13">
    <source>
        <dbReference type="PIRNR" id="PIRNR004930"/>
    </source>
</evidence>
<dbReference type="Pfam" id="PF01300">
    <property type="entry name" value="Sua5_yciO_yrdC"/>
    <property type="match status" value="1"/>
</dbReference>
<keyword evidence="8 13" id="KW-0548">Nucleotidyltransferase</keyword>
<dbReference type="RefSeq" id="WP_015597437.1">
    <property type="nucleotide sequence ID" value="NC_021172.1"/>
</dbReference>
<comment type="function">
    <text evidence="13">Required for the formation of a threonylcarbamoyl group on adenosine at position 37 (t(6)A37) in tRNAs that read codons beginning with adenine.</text>
</comment>
<feature type="binding site" evidence="14">
    <location>
        <position position="179"/>
    </location>
    <ligand>
        <name>L-threonine</name>
        <dbReference type="ChEBI" id="CHEBI:57926"/>
    </ligand>
</feature>
<evidence type="ECO:0000256" key="7">
    <source>
        <dbReference type="ARBA" id="ARBA00022694"/>
    </source>
</evidence>
<dbReference type="eggNOG" id="COG0009">
    <property type="taxonomic scope" value="Bacteria"/>
</dbReference>
<dbReference type="KEGG" id="hdt:HYPDE_28603"/>
<organism evidence="16 17">
    <name type="scientific">Hyphomicrobium denitrificans 1NES1</name>
    <dbReference type="NCBI Taxonomy" id="670307"/>
    <lineage>
        <taxon>Bacteria</taxon>
        <taxon>Pseudomonadati</taxon>
        <taxon>Pseudomonadota</taxon>
        <taxon>Alphaproteobacteria</taxon>
        <taxon>Hyphomicrobiales</taxon>
        <taxon>Hyphomicrobiaceae</taxon>
        <taxon>Hyphomicrobium</taxon>
    </lineage>
</organism>
<dbReference type="GO" id="GO:0000049">
    <property type="term" value="F:tRNA binding"/>
    <property type="evidence" value="ECO:0007669"/>
    <property type="project" value="TreeGrafter"/>
</dbReference>
<dbReference type="InterPro" id="IPR010923">
    <property type="entry name" value="T(6)A37_SUA5"/>
</dbReference>
<evidence type="ECO:0000259" key="15">
    <source>
        <dbReference type="PROSITE" id="PS51163"/>
    </source>
</evidence>
<dbReference type="PIRSF" id="PIRSF004930">
    <property type="entry name" value="Tln_factor_SUA5"/>
    <property type="match status" value="1"/>
</dbReference>
<dbReference type="InterPro" id="IPR017945">
    <property type="entry name" value="DHBP_synth_RibB-like_a/b_dom"/>
</dbReference>
<dbReference type="STRING" id="670307.HYPDE_28603"/>
<dbReference type="InterPro" id="IPR005145">
    <property type="entry name" value="Sua5_C"/>
</dbReference>
<dbReference type="InterPro" id="IPR050156">
    <property type="entry name" value="TC-AMP_synthase_SUA5"/>
</dbReference>
<dbReference type="GO" id="GO:0003725">
    <property type="term" value="F:double-stranded RNA binding"/>
    <property type="evidence" value="ECO:0007669"/>
    <property type="project" value="UniProtKB-UniRule"/>
</dbReference>
<evidence type="ECO:0000256" key="3">
    <source>
        <dbReference type="ARBA" id="ARBA00012584"/>
    </source>
</evidence>
<feature type="binding site" evidence="14">
    <location>
        <position position="193"/>
    </location>
    <ligand>
        <name>ATP</name>
        <dbReference type="ChEBI" id="CHEBI:30616"/>
    </ligand>
</feature>
<comment type="similarity">
    <text evidence="2 13">Belongs to the SUA5 family.</text>
</comment>
<name>N0BBA0_9HYPH</name>
<dbReference type="FunFam" id="3.90.870.10:FF:000009">
    <property type="entry name" value="Threonylcarbamoyl-AMP synthase, putative"/>
    <property type="match status" value="1"/>
</dbReference>
<evidence type="ECO:0000256" key="4">
    <source>
        <dbReference type="ARBA" id="ARBA00015492"/>
    </source>
</evidence>
<dbReference type="PANTHER" id="PTHR17490:SF16">
    <property type="entry name" value="THREONYLCARBAMOYL-AMP SYNTHASE"/>
    <property type="match status" value="1"/>
</dbReference>
<feature type="binding site" evidence="14">
    <location>
        <position position="59"/>
    </location>
    <ligand>
        <name>ATP</name>
        <dbReference type="ChEBI" id="CHEBI:30616"/>
    </ligand>
</feature>
<sequence>MQGRIVPANAEWIEEAGHLIRSGALVAFPTETVYGLGADATNGEAVARVFAAKGRPSFNPLIVHVLGLEQAVIIGSFSPMARRLTETFWPGPLTLVVPRLETTEVSELVSAGLPTVALRSPDHPVARQLLKAAQRPIAAPSANRSGHISATCAEHVAADLGESAAVILDAGPTPRGLESTVLSLVGAAPVLLRPGTVPSEAIEDILGEKIVRISEAGERLTSPGQLQSHYAPKSKLRLNAKAWEPHEAVLGFGSIAECPSQATINLSPSGDLIEAAANLFAALRKLDASGAETIAVTPVPSYGLGEAINDRLARAAAPRD</sequence>
<feature type="binding site" evidence="14">
    <location>
        <position position="119"/>
    </location>
    <ligand>
        <name>L-threonine</name>
        <dbReference type="ChEBI" id="CHEBI:57926"/>
    </ligand>
</feature>
<dbReference type="PROSITE" id="PS51163">
    <property type="entry name" value="YRDC"/>
    <property type="match status" value="1"/>
</dbReference>
<evidence type="ECO:0000313" key="16">
    <source>
        <dbReference type="EMBL" id="AGK57400.1"/>
    </source>
</evidence>
<dbReference type="InterPro" id="IPR038385">
    <property type="entry name" value="Sua5/YwlC_C"/>
</dbReference>
<evidence type="ECO:0000256" key="8">
    <source>
        <dbReference type="ARBA" id="ARBA00022695"/>
    </source>
</evidence>
<comment type="catalytic activity">
    <reaction evidence="12 13">
        <text>L-threonine + hydrogencarbonate + ATP = L-threonylcarbamoyladenylate + diphosphate + H2O</text>
        <dbReference type="Rhea" id="RHEA:36407"/>
        <dbReference type="ChEBI" id="CHEBI:15377"/>
        <dbReference type="ChEBI" id="CHEBI:17544"/>
        <dbReference type="ChEBI" id="CHEBI:30616"/>
        <dbReference type="ChEBI" id="CHEBI:33019"/>
        <dbReference type="ChEBI" id="CHEBI:57926"/>
        <dbReference type="ChEBI" id="CHEBI:73682"/>
        <dbReference type="EC" id="2.7.7.87"/>
    </reaction>
</comment>
<dbReference type="Gene3D" id="3.90.870.10">
    <property type="entry name" value="DHBP synthase"/>
    <property type="match status" value="1"/>
</dbReference>
<dbReference type="Pfam" id="PF03481">
    <property type="entry name" value="Sua5_C"/>
    <property type="match status" value="1"/>
</dbReference>
<feature type="binding site" evidence="14">
    <location>
        <position position="139"/>
    </location>
    <ligand>
        <name>L-threonine</name>
        <dbReference type="ChEBI" id="CHEBI:57926"/>
    </ligand>
</feature>
<keyword evidence="6 13" id="KW-0808">Transferase</keyword>
<reference evidence="16 17" key="1">
    <citation type="journal article" date="2013" name="Genome Announc.">
        <title>Genome sequences for three denitrifying bacterial strains isolated from a uranium- and nitrate-contaminated subsurface environment.</title>
        <authorList>
            <person name="Venkatramanan R."/>
            <person name="Prakash O."/>
            <person name="Woyke T."/>
            <person name="Chain P."/>
            <person name="Goodwin L.A."/>
            <person name="Watson D."/>
            <person name="Brooks S."/>
            <person name="Kostka J.E."/>
            <person name="Green S.J."/>
        </authorList>
    </citation>
    <scope>NUCLEOTIDE SEQUENCE [LARGE SCALE GENOMIC DNA]</scope>
    <source>
        <strain evidence="16 17">1NES1</strain>
    </source>
</reference>
<dbReference type="OrthoDB" id="9814580at2"/>
<feature type="binding site" evidence="14">
    <location>
        <position position="141"/>
    </location>
    <ligand>
        <name>ATP</name>
        <dbReference type="ChEBI" id="CHEBI:30616"/>
    </ligand>
</feature>
<evidence type="ECO:0000256" key="12">
    <source>
        <dbReference type="ARBA" id="ARBA00048366"/>
    </source>
</evidence>
<evidence type="ECO:0000256" key="2">
    <source>
        <dbReference type="ARBA" id="ARBA00007663"/>
    </source>
</evidence>
<dbReference type="EC" id="2.7.7.87" evidence="3 13"/>
<dbReference type="EMBL" id="CP005587">
    <property type="protein sequence ID" value="AGK57400.1"/>
    <property type="molecule type" value="Genomic_DNA"/>
</dbReference>
<evidence type="ECO:0000313" key="17">
    <source>
        <dbReference type="Proteomes" id="UP000005952"/>
    </source>
</evidence>